<keyword evidence="1" id="KW-0472">Membrane</keyword>
<feature type="transmembrane region" description="Helical" evidence="1">
    <location>
        <begin position="98"/>
        <end position="116"/>
    </location>
</feature>
<dbReference type="PANTHER" id="PTHR45907">
    <property type="entry name" value="SERPENTINE RECEPTOR, CLASS J"/>
    <property type="match status" value="1"/>
</dbReference>
<keyword evidence="1" id="KW-0812">Transmembrane</keyword>
<sequence>MIYINWFHQNLPRILSIFSFIINPIFIYLVVTKTKSQVGSYKYLLIIFSIFDILYSISEVLTPFAVHGHKKGFAVFISDGIFFGDPELGEKAMSTRCGFISASYALLIIHFVYRYLAIFR</sequence>
<dbReference type="SUPFAM" id="SSF81321">
    <property type="entry name" value="Family A G protein-coupled receptor-like"/>
    <property type="match status" value="1"/>
</dbReference>
<evidence type="ECO:0000313" key="3">
    <source>
        <dbReference type="WBParaSite" id="Csp11.Scaffold629.g13059.t1"/>
    </source>
</evidence>
<dbReference type="PANTHER" id="PTHR45907:SF17">
    <property type="entry name" value="SERPENTINE RECEPTOR, CLASS J"/>
    <property type="match status" value="1"/>
</dbReference>
<proteinExistence type="predicted"/>
<name>A0A1I7TYH5_9PELO</name>
<dbReference type="InterPro" id="IPR019423">
    <property type="entry name" value="7TM_GPCR_serpentine_rcpt_Srj"/>
</dbReference>
<protein>
    <submittedName>
        <fullName evidence="3">G_PROTEIN_RECEP_F1_2 domain-containing protein</fullName>
    </submittedName>
</protein>
<organism evidence="2 3">
    <name type="scientific">Caenorhabditis tropicalis</name>
    <dbReference type="NCBI Taxonomy" id="1561998"/>
    <lineage>
        <taxon>Eukaryota</taxon>
        <taxon>Metazoa</taxon>
        <taxon>Ecdysozoa</taxon>
        <taxon>Nematoda</taxon>
        <taxon>Chromadorea</taxon>
        <taxon>Rhabditida</taxon>
        <taxon>Rhabditina</taxon>
        <taxon>Rhabditomorpha</taxon>
        <taxon>Rhabditoidea</taxon>
        <taxon>Rhabditidae</taxon>
        <taxon>Peloderinae</taxon>
        <taxon>Caenorhabditis</taxon>
    </lineage>
</organism>
<accession>A0A1I7TYH5</accession>
<reference evidence="3" key="1">
    <citation type="submission" date="2016-11" db="UniProtKB">
        <authorList>
            <consortium name="WormBaseParasite"/>
        </authorList>
    </citation>
    <scope>IDENTIFICATION</scope>
</reference>
<evidence type="ECO:0000313" key="2">
    <source>
        <dbReference type="Proteomes" id="UP000095282"/>
    </source>
</evidence>
<feature type="transmembrane region" description="Helical" evidence="1">
    <location>
        <begin position="12"/>
        <end position="31"/>
    </location>
</feature>
<dbReference type="AlphaFoldDB" id="A0A1I7TYH5"/>
<keyword evidence="1" id="KW-1133">Transmembrane helix</keyword>
<evidence type="ECO:0000256" key="1">
    <source>
        <dbReference type="SAM" id="Phobius"/>
    </source>
</evidence>
<feature type="transmembrane region" description="Helical" evidence="1">
    <location>
        <begin position="43"/>
        <end position="66"/>
    </location>
</feature>
<dbReference type="Pfam" id="PF10319">
    <property type="entry name" value="7TM_GPCR_Srj"/>
    <property type="match status" value="1"/>
</dbReference>
<dbReference type="Proteomes" id="UP000095282">
    <property type="component" value="Unplaced"/>
</dbReference>
<dbReference type="eggNOG" id="ENOG502SZQJ">
    <property type="taxonomic scope" value="Eukaryota"/>
</dbReference>
<keyword evidence="2" id="KW-1185">Reference proteome</keyword>
<dbReference type="WBParaSite" id="Csp11.Scaffold629.g13059.t1">
    <property type="protein sequence ID" value="Csp11.Scaffold629.g13059.t1"/>
    <property type="gene ID" value="Csp11.Scaffold629.g13059"/>
</dbReference>